<proteinExistence type="inferred from homology"/>
<dbReference type="Gene3D" id="3.10.20.10">
    <property type="match status" value="1"/>
</dbReference>
<dbReference type="HAMAP" id="MF_00187">
    <property type="entry name" value="FdhD"/>
    <property type="match status" value="1"/>
</dbReference>
<feature type="active site" description="Cysteine persulfide intermediate" evidence="3">
    <location>
        <position position="102"/>
    </location>
</feature>
<dbReference type="GO" id="GO:0006777">
    <property type="term" value="P:Mo-molybdopterin cofactor biosynthetic process"/>
    <property type="evidence" value="ECO:0007669"/>
    <property type="project" value="UniProtKB-UniRule"/>
</dbReference>
<dbReference type="Gene3D" id="3.40.140.10">
    <property type="entry name" value="Cytidine Deaminase, domain 2"/>
    <property type="match status" value="1"/>
</dbReference>
<keyword evidence="2 3" id="KW-0501">Molybdenum cofactor biosynthesis</keyword>
<keyword evidence="1 3" id="KW-0963">Cytoplasm</keyword>
<evidence type="ECO:0000256" key="1">
    <source>
        <dbReference type="ARBA" id="ARBA00022490"/>
    </source>
</evidence>
<comment type="function">
    <text evidence="3">Required for formate dehydrogenase (FDH) activity. Acts as a sulfur carrier protein that transfers sulfur from IscS to the molybdenum cofactor prior to its insertion into FDH.</text>
</comment>
<dbReference type="SUPFAM" id="SSF53927">
    <property type="entry name" value="Cytidine deaminase-like"/>
    <property type="match status" value="1"/>
</dbReference>
<dbReference type="GO" id="GO:0016783">
    <property type="term" value="F:sulfurtransferase activity"/>
    <property type="evidence" value="ECO:0007669"/>
    <property type="project" value="InterPro"/>
</dbReference>
<comment type="caution">
    <text evidence="4">The sequence shown here is derived from an EMBL/GenBank/DDBJ whole genome shotgun (WGS) entry which is preliminary data.</text>
</comment>
<gene>
    <name evidence="3 4" type="primary">fdhD</name>
    <name evidence="4" type="ORF">ENV75_02920</name>
</gene>
<dbReference type="EMBL" id="DTHO01000022">
    <property type="protein sequence ID" value="HGG99389.1"/>
    <property type="molecule type" value="Genomic_DNA"/>
</dbReference>
<accession>A0A7C4EPK9</accession>
<dbReference type="NCBIfam" id="TIGR00129">
    <property type="entry name" value="fdhD_narQ"/>
    <property type="match status" value="1"/>
</dbReference>
<dbReference type="PANTHER" id="PTHR30592:SF1">
    <property type="entry name" value="SULFUR CARRIER PROTEIN FDHD"/>
    <property type="match status" value="1"/>
</dbReference>
<dbReference type="InterPro" id="IPR003786">
    <property type="entry name" value="FdhD"/>
</dbReference>
<dbReference type="GO" id="GO:0097163">
    <property type="term" value="F:sulfur carrier activity"/>
    <property type="evidence" value="ECO:0007669"/>
    <property type="project" value="UniProtKB-UniRule"/>
</dbReference>
<evidence type="ECO:0000256" key="2">
    <source>
        <dbReference type="ARBA" id="ARBA00023150"/>
    </source>
</evidence>
<protein>
    <recommendedName>
        <fullName evidence="3">Sulfur carrier protein FdhD</fullName>
    </recommendedName>
</protein>
<dbReference type="PIRSF" id="PIRSF015626">
    <property type="entry name" value="FdhD"/>
    <property type="match status" value="1"/>
</dbReference>
<comment type="similarity">
    <text evidence="3">Belongs to the FdhD family.</text>
</comment>
<dbReference type="Pfam" id="PF02634">
    <property type="entry name" value="FdhD-NarQ"/>
    <property type="match status" value="1"/>
</dbReference>
<feature type="binding site" evidence="3">
    <location>
        <begin position="236"/>
        <end position="241"/>
    </location>
    <ligand>
        <name>Mo-bis(molybdopterin guanine dinucleotide)</name>
        <dbReference type="ChEBI" id="CHEBI:60539"/>
    </ligand>
</feature>
<dbReference type="PANTHER" id="PTHR30592">
    <property type="entry name" value="FORMATE DEHYDROGENASE"/>
    <property type="match status" value="1"/>
</dbReference>
<dbReference type="AlphaFoldDB" id="A0A7C4EPK9"/>
<keyword evidence="4" id="KW-0808">Transferase</keyword>
<comment type="subcellular location">
    <subcellularLocation>
        <location evidence="3">Cytoplasm</location>
    </subcellularLocation>
</comment>
<evidence type="ECO:0000313" key="4">
    <source>
        <dbReference type="EMBL" id="HGG99389.1"/>
    </source>
</evidence>
<dbReference type="GO" id="GO:0005737">
    <property type="term" value="C:cytoplasm"/>
    <property type="evidence" value="ECO:0007669"/>
    <property type="project" value="UniProtKB-SubCell"/>
</dbReference>
<dbReference type="InterPro" id="IPR016193">
    <property type="entry name" value="Cytidine_deaminase-like"/>
</dbReference>
<evidence type="ECO:0000256" key="3">
    <source>
        <dbReference type="HAMAP-Rule" id="MF_00187"/>
    </source>
</evidence>
<sequence>MKPLENRKILKFKPDEKQQIEDAVAIEKKIKVYINNEEVVSLAASPIQIKELLVGFLMTEGILKGEWCPEKINISENQDEITVKIGLEGFVSLKGKTITSGCLAAMSFLEDVKGYIEDKMTVKPERIFKLFKDFQEKSNLYRTTGCIHAAALSDEDRILFIAEDIGRHNAVDKVIGWALLNKIPFKNKIMLVSGRISSEMILKPAKWKIPFIVSRTAPTSLAIDFAEKAGITLIGFLRGQRFNVYTHPERLKF</sequence>
<name>A0A7C4EPK9_9BACT</name>
<reference evidence="4" key="1">
    <citation type="journal article" date="2020" name="mSystems">
        <title>Genome- and Community-Level Interaction Insights into Carbon Utilization and Element Cycling Functions of Hydrothermarchaeota in Hydrothermal Sediment.</title>
        <authorList>
            <person name="Zhou Z."/>
            <person name="Liu Y."/>
            <person name="Xu W."/>
            <person name="Pan J."/>
            <person name="Luo Z.H."/>
            <person name="Li M."/>
        </authorList>
    </citation>
    <scope>NUCLEOTIDE SEQUENCE [LARGE SCALE GENOMIC DNA]</scope>
    <source>
        <strain evidence="4">SpSt-788</strain>
    </source>
</reference>
<organism evidence="4">
    <name type="scientific">Thermodesulfovibrio aggregans</name>
    <dbReference type="NCBI Taxonomy" id="86166"/>
    <lineage>
        <taxon>Bacteria</taxon>
        <taxon>Pseudomonadati</taxon>
        <taxon>Nitrospirota</taxon>
        <taxon>Thermodesulfovibrionia</taxon>
        <taxon>Thermodesulfovibrionales</taxon>
        <taxon>Thermodesulfovibrionaceae</taxon>
        <taxon>Thermodesulfovibrio</taxon>
    </lineage>
</organism>